<dbReference type="InterPro" id="IPR012748">
    <property type="entry name" value="Rieske-like_NirD"/>
</dbReference>
<keyword evidence="2" id="KW-0534">Nitrate assimilation</keyword>
<dbReference type="SUPFAM" id="SSF50022">
    <property type="entry name" value="ISP domain"/>
    <property type="match status" value="1"/>
</dbReference>
<organism evidence="4 5">
    <name type="scientific">Marinomonas arenicola</name>
    <dbReference type="NCBI Taxonomy" id="569601"/>
    <lineage>
        <taxon>Bacteria</taxon>
        <taxon>Pseudomonadati</taxon>
        <taxon>Pseudomonadota</taxon>
        <taxon>Gammaproteobacteria</taxon>
        <taxon>Oceanospirillales</taxon>
        <taxon>Oceanospirillaceae</taxon>
        <taxon>Marinomonas</taxon>
    </lineage>
</organism>
<name>A0ABU9G5B1_9GAMM</name>
<protein>
    <submittedName>
        <fullName evidence="4">Nitrite reductase small subunit NirD</fullName>
    </submittedName>
</protein>
<evidence type="ECO:0000259" key="3">
    <source>
        <dbReference type="Pfam" id="PF13806"/>
    </source>
</evidence>
<keyword evidence="5" id="KW-1185">Reference proteome</keyword>
<dbReference type="InterPro" id="IPR036922">
    <property type="entry name" value="Rieske_2Fe-2S_sf"/>
</dbReference>
<dbReference type="PANTHER" id="PTHR40562:SF1">
    <property type="entry name" value="NITRITE REDUCTASE (NADH) SMALL SUBUNIT"/>
    <property type="match status" value="1"/>
</dbReference>
<keyword evidence="1" id="KW-0560">Oxidoreductase</keyword>
<dbReference type="Gene3D" id="2.102.10.10">
    <property type="entry name" value="Rieske [2Fe-2S] iron-sulphur domain"/>
    <property type="match status" value="1"/>
</dbReference>
<dbReference type="Pfam" id="PF13806">
    <property type="entry name" value="Rieske_2"/>
    <property type="match status" value="1"/>
</dbReference>
<dbReference type="PANTHER" id="PTHR40562">
    <property type="match status" value="1"/>
</dbReference>
<dbReference type="PROSITE" id="PS51300">
    <property type="entry name" value="NIRD"/>
    <property type="match status" value="1"/>
</dbReference>
<dbReference type="NCBIfam" id="TIGR02378">
    <property type="entry name" value="nirD_assim_sml"/>
    <property type="match status" value="1"/>
</dbReference>
<evidence type="ECO:0000256" key="1">
    <source>
        <dbReference type="ARBA" id="ARBA00023002"/>
    </source>
</evidence>
<reference evidence="4 5" key="1">
    <citation type="submission" date="2024-02" db="EMBL/GenBank/DDBJ databases">
        <title>Bacteria isolated from the canopy kelp, Nereocystis luetkeana.</title>
        <authorList>
            <person name="Pfister C.A."/>
            <person name="Younker I.T."/>
            <person name="Light S.H."/>
        </authorList>
    </citation>
    <scope>NUCLEOTIDE SEQUENCE [LARGE SCALE GENOMIC DNA]</scope>
    <source>
        <strain evidence="4 5">TI.4.07</strain>
    </source>
</reference>
<dbReference type="InterPro" id="IPR017881">
    <property type="entry name" value="NirD"/>
</dbReference>
<dbReference type="RefSeq" id="WP_341563874.1">
    <property type="nucleotide sequence ID" value="NZ_JBAKAQ010000003.1"/>
</dbReference>
<comment type="caution">
    <text evidence="4">The sequence shown here is derived from an EMBL/GenBank/DDBJ whole genome shotgun (WGS) entry which is preliminary data.</text>
</comment>
<accession>A0ABU9G5B1</accession>
<evidence type="ECO:0000313" key="5">
    <source>
        <dbReference type="Proteomes" id="UP001379949"/>
    </source>
</evidence>
<sequence length="109" mass="12006">MQWNLICKQSDLVVDAGVAAMVNGKQVALFYVPAAPEQVFAIGNWDPIGKANVLSRGLVTHLQGLWSVASPLYKQHYSLLDGQCVEEDVKVPAWPTKLVDGKVYIRQPD</sequence>
<proteinExistence type="predicted"/>
<dbReference type="EMBL" id="JBAKAR010000003">
    <property type="protein sequence ID" value="MEL0612824.1"/>
    <property type="molecule type" value="Genomic_DNA"/>
</dbReference>
<dbReference type="Proteomes" id="UP001379949">
    <property type="component" value="Unassembled WGS sequence"/>
</dbReference>
<evidence type="ECO:0000256" key="2">
    <source>
        <dbReference type="ARBA" id="ARBA00023063"/>
    </source>
</evidence>
<gene>
    <name evidence="4" type="primary">nirD</name>
    <name evidence="4" type="ORF">V6242_06675</name>
</gene>
<evidence type="ECO:0000313" key="4">
    <source>
        <dbReference type="EMBL" id="MEL0612824.1"/>
    </source>
</evidence>
<dbReference type="CDD" id="cd03529">
    <property type="entry name" value="Rieske_NirD"/>
    <property type="match status" value="1"/>
</dbReference>
<feature type="domain" description="Rieske-like [2Fe-2S]" evidence="3">
    <location>
        <begin position="2"/>
        <end position="106"/>
    </location>
</feature>